<dbReference type="InterPro" id="IPR002838">
    <property type="entry name" value="AIM24"/>
</dbReference>
<dbReference type="InterPro" id="IPR016031">
    <property type="entry name" value="Trp_RNA-bd_attenuator-like_dom"/>
</dbReference>
<dbReference type="Proteomes" id="UP000569951">
    <property type="component" value="Unassembled WGS sequence"/>
</dbReference>
<accession>A0A841HX82</accession>
<gene>
    <name evidence="1" type="ORF">HNR42_000943</name>
</gene>
<dbReference type="Pfam" id="PF01987">
    <property type="entry name" value="AIM24"/>
    <property type="match status" value="1"/>
</dbReference>
<sequence>MEHRKLSDSKRGQGVVFETHGYTRLATTSVGGAANLHYARETGMVLSQLAVRLEGGSAYLQTGALQYMRGQVQMKTVGGGGGVGGLLARAITAAGTGESAYKNEFSGHGVVWTEPTFKHLILASLDDPNDTLIIDDGAFYACETSLRVGRHVHSNLGAGLLGGEGLMQSKLSGAGVFVLESPVPLEEIDFIELNNDTLVVDGDLVLAYSATLDFRIEKAQKGLLNSYRSGEGLVHVFRGSGQVWVTPTLGLGKLFDPTPTLPGKH</sequence>
<evidence type="ECO:0000313" key="2">
    <source>
        <dbReference type="Proteomes" id="UP000569951"/>
    </source>
</evidence>
<dbReference type="AlphaFoldDB" id="A0A841HX82"/>
<dbReference type="Gene3D" id="3.60.160.10">
    <property type="entry name" value="Mitochondrial biogenesis AIM24"/>
    <property type="match status" value="1"/>
</dbReference>
<dbReference type="PANTHER" id="PTHR38074:SF1">
    <property type="entry name" value="ALTERED INHERITANCE OF MITOCHONDRIA PROTEIN 24, MITOCHONDRIAL"/>
    <property type="match status" value="1"/>
</dbReference>
<dbReference type="SUPFAM" id="SSF51219">
    <property type="entry name" value="TRAP-like"/>
    <property type="match status" value="1"/>
</dbReference>
<protein>
    <submittedName>
        <fullName evidence="1">Uncharacterized protein (AIM24 family)</fullName>
    </submittedName>
</protein>
<proteinExistence type="predicted"/>
<keyword evidence="2" id="KW-1185">Reference proteome</keyword>
<evidence type="ECO:0000313" key="1">
    <source>
        <dbReference type="EMBL" id="MBB6097526.1"/>
    </source>
</evidence>
<dbReference type="RefSeq" id="WP_183985061.1">
    <property type="nucleotide sequence ID" value="NZ_JACHHG010000003.1"/>
</dbReference>
<organism evidence="1 2">
    <name type="scientific">Deinobacterium chartae</name>
    <dbReference type="NCBI Taxonomy" id="521158"/>
    <lineage>
        <taxon>Bacteria</taxon>
        <taxon>Thermotogati</taxon>
        <taxon>Deinococcota</taxon>
        <taxon>Deinococci</taxon>
        <taxon>Deinococcales</taxon>
        <taxon>Deinococcaceae</taxon>
        <taxon>Deinobacterium</taxon>
    </lineage>
</organism>
<comment type="caution">
    <text evidence="1">The sequence shown here is derived from an EMBL/GenBank/DDBJ whole genome shotgun (WGS) entry which is preliminary data.</text>
</comment>
<name>A0A841HX82_9DEIO</name>
<reference evidence="1 2" key="1">
    <citation type="submission" date="2020-08" db="EMBL/GenBank/DDBJ databases">
        <title>Genomic Encyclopedia of Type Strains, Phase IV (KMG-IV): sequencing the most valuable type-strain genomes for metagenomic binning, comparative biology and taxonomic classification.</title>
        <authorList>
            <person name="Goeker M."/>
        </authorList>
    </citation>
    <scope>NUCLEOTIDE SEQUENCE [LARGE SCALE GENOMIC DNA]</scope>
    <source>
        <strain evidence="1 2">DSM 21458</strain>
    </source>
</reference>
<dbReference type="EMBL" id="JACHHG010000003">
    <property type="protein sequence ID" value="MBB6097526.1"/>
    <property type="molecule type" value="Genomic_DNA"/>
</dbReference>
<dbReference type="InterPro" id="IPR036983">
    <property type="entry name" value="AIM24_sf"/>
</dbReference>
<dbReference type="PANTHER" id="PTHR38074">
    <property type="entry name" value="ALTERED INHERITANCE OF MITOCHONDRIA PROTEIN 24, MITOCHONDRIAL"/>
    <property type="match status" value="1"/>
</dbReference>